<dbReference type="PANTHER" id="PTHR30352:SF2">
    <property type="entry name" value="ANAEROBIC RIBONUCLEOSIDE-TRIPHOSPHATE REDUCTASE-ACTIVATING PROTEIN"/>
    <property type="match status" value="1"/>
</dbReference>
<keyword evidence="8 12" id="KW-0560">Oxidoreductase</keyword>
<dbReference type="EMBL" id="AGRW01000053">
    <property type="protein sequence ID" value="EIC00830.1"/>
    <property type="molecule type" value="Genomic_DNA"/>
</dbReference>
<dbReference type="CDD" id="cd01335">
    <property type="entry name" value="Radical_SAM"/>
    <property type="match status" value="1"/>
</dbReference>
<dbReference type="OrthoDB" id="9782387at2"/>
<dbReference type="SUPFAM" id="SSF102114">
    <property type="entry name" value="Radical SAM enzymes"/>
    <property type="match status" value="1"/>
</dbReference>
<evidence type="ECO:0000256" key="1">
    <source>
        <dbReference type="ARBA" id="ARBA00001966"/>
    </source>
</evidence>
<dbReference type="STRING" id="907348.TresaDRAFT_0655"/>
<dbReference type="PATRIC" id="fig|907348.3.peg.2423"/>
<dbReference type="GO" id="GO:0043365">
    <property type="term" value="F:[formate-C-acetyltransferase]-activating enzyme activity"/>
    <property type="evidence" value="ECO:0007669"/>
    <property type="project" value="InterPro"/>
</dbReference>
<evidence type="ECO:0000313" key="14">
    <source>
        <dbReference type="Proteomes" id="UP000003571"/>
    </source>
</evidence>
<evidence type="ECO:0000256" key="8">
    <source>
        <dbReference type="ARBA" id="ARBA00023002"/>
    </source>
</evidence>
<dbReference type="InterPro" id="IPR007197">
    <property type="entry name" value="rSAM"/>
</dbReference>
<evidence type="ECO:0000256" key="3">
    <source>
        <dbReference type="ARBA" id="ARBA00009777"/>
    </source>
</evidence>
<gene>
    <name evidence="13" type="ORF">TresaDRAFT_0655</name>
</gene>
<dbReference type="PIRSF" id="PIRSF000368">
    <property type="entry name" value="NrdG"/>
    <property type="match status" value="1"/>
</dbReference>
<dbReference type="Gene3D" id="3.20.20.70">
    <property type="entry name" value="Aldolase class I"/>
    <property type="match status" value="1"/>
</dbReference>
<dbReference type="InterPro" id="IPR013785">
    <property type="entry name" value="Aldolase_TIM"/>
</dbReference>
<dbReference type="GO" id="GO:0051539">
    <property type="term" value="F:4 iron, 4 sulfur cluster binding"/>
    <property type="evidence" value="ECO:0007669"/>
    <property type="project" value="UniProtKB-KW"/>
</dbReference>
<dbReference type="GO" id="GO:0046872">
    <property type="term" value="F:metal ion binding"/>
    <property type="evidence" value="ECO:0007669"/>
    <property type="project" value="UniProtKB-KW"/>
</dbReference>
<keyword evidence="6" id="KW-0949">S-adenosyl-L-methionine</keyword>
<evidence type="ECO:0000256" key="5">
    <source>
        <dbReference type="ARBA" id="ARBA00022485"/>
    </source>
</evidence>
<comment type="cofactor">
    <cofactor evidence="1">
        <name>[4Fe-4S] cluster</name>
        <dbReference type="ChEBI" id="CHEBI:49883"/>
    </cofactor>
</comment>
<dbReference type="InterPro" id="IPR001989">
    <property type="entry name" value="Radical_activat_CS"/>
</dbReference>
<dbReference type="GO" id="GO:0004748">
    <property type="term" value="F:ribonucleoside-diphosphate reductase activity, thioredoxin disulfide as acceptor"/>
    <property type="evidence" value="ECO:0007669"/>
    <property type="project" value="TreeGrafter"/>
</dbReference>
<accession>H7ENA2</accession>
<dbReference type="PANTHER" id="PTHR30352">
    <property type="entry name" value="PYRUVATE FORMATE-LYASE-ACTIVATING ENZYME"/>
    <property type="match status" value="1"/>
</dbReference>
<comment type="caution">
    <text evidence="13">The sequence shown here is derived from an EMBL/GenBank/DDBJ whole genome shotgun (WGS) entry which is preliminary data.</text>
</comment>
<keyword evidence="5" id="KW-0004">4Fe-4S</keyword>
<organism evidence="13 14">
    <name type="scientific">Treponema saccharophilum DSM 2985</name>
    <dbReference type="NCBI Taxonomy" id="907348"/>
    <lineage>
        <taxon>Bacteria</taxon>
        <taxon>Pseudomonadati</taxon>
        <taxon>Spirochaetota</taxon>
        <taxon>Spirochaetia</taxon>
        <taxon>Spirochaetales</taxon>
        <taxon>Treponemataceae</taxon>
        <taxon>Treponema</taxon>
    </lineage>
</organism>
<evidence type="ECO:0000256" key="7">
    <source>
        <dbReference type="ARBA" id="ARBA00022723"/>
    </source>
</evidence>
<protein>
    <recommendedName>
        <fullName evidence="4 12">Anaerobic ribonucleoside-triphosphate reductase-activating protein</fullName>
        <ecNumber evidence="12">1.97.1.-</ecNumber>
    </recommendedName>
</protein>
<evidence type="ECO:0000256" key="2">
    <source>
        <dbReference type="ARBA" id="ARBA00003852"/>
    </source>
</evidence>
<dbReference type="AlphaFoldDB" id="H7ENA2"/>
<dbReference type="eggNOG" id="COG0602">
    <property type="taxonomic scope" value="Bacteria"/>
</dbReference>
<comment type="function">
    <text evidence="2 12">Activation of anaerobic ribonucleoside-triphosphate reductase under anaerobic conditions by generation of an organic free radical, using S-adenosylmethionine and reduced flavodoxin as cosubstrates to produce 5'-deoxy-adenosine.</text>
</comment>
<evidence type="ECO:0000313" key="13">
    <source>
        <dbReference type="EMBL" id="EIC00830.1"/>
    </source>
</evidence>
<reference evidence="13 14" key="1">
    <citation type="submission" date="2011-09" db="EMBL/GenBank/DDBJ databases">
        <title>The draft genome of Treponema saccharophilum DSM 2985.</title>
        <authorList>
            <consortium name="US DOE Joint Genome Institute (JGI-PGF)"/>
            <person name="Lucas S."/>
            <person name="Copeland A."/>
            <person name="Lapidus A."/>
            <person name="Glavina del Rio T."/>
            <person name="Dalin E."/>
            <person name="Tice H."/>
            <person name="Bruce D."/>
            <person name="Goodwin L."/>
            <person name="Pitluck S."/>
            <person name="Peters L."/>
            <person name="Kyrpides N."/>
            <person name="Mavromatis K."/>
            <person name="Ivanova N."/>
            <person name="Markowitz V."/>
            <person name="Cheng J.-F."/>
            <person name="Hugenholtz P."/>
            <person name="Woyke T."/>
            <person name="Wu D."/>
            <person name="Gronow S."/>
            <person name="Wellnitz S."/>
            <person name="Brambilla E."/>
            <person name="Klenk H.-P."/>
            <person name="Eisen J.A."/>
        </authorList>
    </citation>
    <scope>NUCLEOTIDE SEQUENCE [LARGE SCALE GENOMIC DNA]</scope>
    <source>
        <strain evidence="13 14">DSM 2985</strain>
    </source>
</reference>
<dbReference type="PROSITE" id="PS01087">
    <property type="entry name" value="RADICAL_ACTIVATING"/>
    <property type="match status" value="1"/>
</dbReference>
<dbReference type="InterPro" id="IPR058240">
    <property type="entry name" value="rSAM_sf"/>
</dbReference>
<dbReference type="SFLD" id="SFLDF00299">
    <property type="entry name" value="anaerobic_ribonucleoside-triph"/>
    <property type="match status" value="1"/>
</dbReference>
<comment type="similarity">
    <text evidence="3 12">Belongs to the organic radical-activating enzymes family.</text>
</comment>
<keyword evidence="10" id="KW-0411">Iron-sulfur</keyword>
<dbReference type="EC" id="1.97.1.-" evidence="12"/>
<dbReference type="SFLD" id="SFLDG01066">
    <property type="entry name" value="organic_radical-activating_enz"/>
    <property type="match status" value="1"/>
</dbReference>
<sequence length="176" mass="20002">MNYAEIKNLDVADGLGIRVSLFVSGCRNHCKGCFNYMTWDFSYGQPFTAETEEKILSLLAPPHITGLSVLGGEPFEEENQQALAPFLEKAKQTFPRKDIWAWSGYLLDKDLQAADGKKRTEHTQRILDCLDYVVDGKFIEEKKNLALEFRGSENQRIWKKTAGIWHLASGPGKQFK</sequence>
<evidence type="ECO:0000256" key="11">
    <source>
        <dbReference type="ARBA" id="ARBA00047365"/>
    </source>
</evidence>
<dbReference type="InterPro" id="IPR012837">
    <property type="entry name" value="NrdG"/>
</dbReference>
<dbReference type="InterPro" id="IPR034457">
    <property type="entry name" value="Organic_radical-activating"/>
</dbReference>
<evidence type="ECO:0000256" key="12">
    <source>
        <dbReference type="PIRNR" id="PIRNR000368"/>
    </source>
</evidence>
<dbReference type="SFLD" id="SFLDG01063">
    <property type="entry name" value="activating_enzymes__group_1"/>
    <property type="match status" value="1"/>
</dbReference>
<keyword evidence="14" id="KW-1185">Reference proteome</keyword>
<evidence type="ECO:0000256" key="9">
    <source>
        <dbReference type="ARBA" id="ARBA00023004"/>
    </source>
</evidence>
<comment type="catalytic activity">
    <reaction evidence="11">
        <text>glycyl-[protein] + reduced [flavodoxin] + S-adenosyl-L-methionine = glycin-2-yl radical-[protein] + semiquinone [flavodoxin] + 5'-deoxyadenosine + L-methionine + H(+)</text>
        <dbReference type="Rhea" id="RHEA:61976"/>
        <dbReference type="Rhea" id="RHEA-COMP:10622"/>
        <dbReference type="Rhea" id="RHEA-COMP:14480"/>
        <dbReference type="Rhea" id="RHEA-COMP:15993"/>
        <dbReference type="Rhea" id="RHEA-COMP:15994"/>
        <dbReference type="ChEBI" id="CHEBI:15378"/>
        <dbReference type="ChEBI" id="CHEBI:17319"/>
        <dbReference type="ChEBI" id="CHEBI:29947"/>
        <dbReference type="ChEBI" id="CHEBI:32722"/>
        <dbReference type="ChEBI" id="CHEBI:57618"/>
        <dbReference type="ChEBI" id="CHEBI:57844"/>
        <dbReference type="ChEBI" id="CHEBI:59789"/>
        <dbReference type="ChEBI" id="CHEBI:140311"/>
    </reaction>
</comment>
<dbReference type="RefSeq" id="WP_002705949.1">
    <property type="nucleotide sequence ID" value="NZ_AGRW01000053.1"/>
</dbReference>
<dbReference type="Pfam" id="PF13353">
    <property type="entry name" value="Fer4_12"/>
    <property type="match status" value="1"/>
</dbReference>
<dbReference type="SFLD" id="SFLDS00029">
    <property type="entry name" value="Radical_SAM"/>
    <property type="match status" value="1"/>
</dbReference>
<proteinExistence type="inferred from homology"/>
<evidence type="ECO:0000256" key="10">
    <source>
        <dbReference type="ARBA" id="ARBA00023014"/>
    </source>
</evidence>
<dbReference type="Proteomes" id="UP000003571">
    <property type="component" value="Unassembled WGS sequence"/>
</dbReference>
<keyword evidence="9" id="KW-0408">Iron</keyword>
<dbReference type="NCBIfam" id="TIGR02491">
    <property type="entry name" value="NrdG"/>
    <property type="match status" value="1"/>
</dbReference>
<evidence type="ECO:0000256" key="4">
    <source>
        <dbReference type="ARBA" id="ARBA00014281"/>
    </source>
</evidence>
<evidence type="ECO:0000256" key="6">
    <source>
        <dbReference type="ARBA" id="ARBA00022691"/>
    </source>
</evidence>
<keyword evidence="7" id="KW-0479">Metal-binding</keyword>
<name>H7ENA2_9SPIR</name>